<sequence>MRALFLSLAPLAGQVCDIVPIHNCEGRGSTSFINPPYSSSSSSSSSSRSSMANMSTYSPATLTLTVGKGPWVFIGFVCL</sequence>
<reference evidence="3" key="1">
    <citation type="submission" date="2018-01" db="EMBL/GenBank/DDBJ databases">
        <title>An insight into the sialome of Amazonian anophelines.</title>
        <authorList>
            <person name="Ribeiro J.M."/>
            <person name="Scarpassa V."/>
            <person name="Calvo E."/>
        </authorList>
    </citation>
    <scope>NUCLEOTIDE SEQUENCE</scope>
    <source>
        <tissue evidence="3">Salivary glands</tissue>
    </source>
</reference>
<keyword evidence="2" id="KW-0732">Signal</keyword>
<evidence type="ECO:0000313" key="3">
    <source>
        <dbReference type="EMBL" id="MBW62799.1"/>
    </source>
</evidence>
<proteinExistence type="predicted"/>
<dbReference type="EMBL" id="GGFJ01013658">
    <property type="protein sequence ID" value="MBW62799.1"/>
    <property type="molecule type" value="Transcribed_RNA"/>
</dbReference>
<evidence type="ECO:0000256" key="2">
    <source>
        <dbReference type="SAM" id="SignalP"/>
    </source>
</evidence>
<feature type="region of interest" description="Disordered" evidence="1">
    <location>
        <begin position="30"/>
        <end position="53"/>
    </location>
</feature>
<evidence type="ECO:0000256" key="1">
    <source>
        <dbReference type="SAM" id="MobiDB-lite"/>
    </source>
</evidence>
<organism evidence="3">
    <name type="scientific">Anopheles marajoara</name>
    <dbReference type="NCBI Taxonomy" id="58244"/>
    <lineage>
        <taxon>Eukaryota</taxon>
        <taxon>Metazoa</taxon>
        <taxon>Ecdysozoa</taxon>
        <taxon>Arthropoda</taxon>
        <taxon>Hexapoda</taxon>
        <taxon>Insecta</taxon>
        <taxon>Pterygota</taxon>
        <taxon>Neoptera</taxon>
        <taxon>Endopterygota</taxon>
        <taxon>Diptera</taxon>
        <taxon>Nematocera</taxon>
        <taxon>Culicoidea</taxon>
        <taxon>Culicidae</taxon>
        <taxon>Anophelinae</taxon>
        <taxon>Anopheles</taxon>
    </lineage>
</organism>
<feature type="signal peptide" evidence="2">
    <location>
        <begin position="1"/>
        <end position="16"/>
    </location>
</feature>
<accession>A0A2M4CC05</accession>
<feature type="compositionally biased region" description="Low complexity" evidence="1">
    <location>
        <begin position="38"/>
        <end position="50"/>
    </location>
</feature>
<name>A0A2M4CC05_9DIPT</name>
<protein>
    <submittedName>
        <fullName evidence="3">Putative secreted protein</fullName>
    </submittedName>
</protein>
<dbReference type="AlphaFoldDB" id="A0A2M4CC05"/>
<feature type="chain" id="PRO_5014656411" evidence="2">
    <location>
        <begin position="17"/>
        <end position="79"/>
    </location>
</feature>